<evidence type="ECO:0000256" key="7">
    <source>
        <dbReference type="SAM" id="Phobius"/>
    </source>
</evidence>
<feature type="transmembrane region" description="Helical" evidence="7">
    <location>
        <begin position="363"/>
        <end position="382"/>
    </location>
</feature>
<keyword evidence="2" id="KW-0813">Transport</keyword>
<dbReference type="AlphaFoldDB" id="A0A1H6DGX4"/>
<dbReference type="PANTHER" id="PTHR23513">
    <property type="entry name" value="INTEGRAL MEMBRANE EFFLUX PROTEIN-RELATED"/>
    <property type="match status" value="1"/>
</dbReference>
<dbReference type="InterPro" id="IPR020846">
    <property type="entry name" value="MFS_dom"/>
</dbReference>
<feature type="transmembrane region" description="Helical" evidence="7">
    <location>
        <begin position="388"/>
        <end position="407"/>
    </location>
</feature>
<dbReference type="EMBL" id="FNVU01000015">
    <property type="protein sequence ID" value="SEG84480.1"/>
    <property type="molecule type" value="Genomic_DNA"/>
</dbReference>
<dbReference type="CDD" id="cd06173">
    <property type="entry name" value="MFS_MefA_like"/>
    <property type="match status" value="1"/>
</dbReference>
<feature type="transmembrane region" description="Helical" evidence="7">
    <location>
        <begin position="172"/>
        <end position="197"/>
    </location>
</feature>
<gene>
    <name evidence="9" type="ORF">SAMN05216223_11582</name>
</gene>
<dbReference type="Gene3D" id="1.20.1250.20">
    <property type="entry name" value="MFS general substrate transporter like domains"/>
    <property type="match status" value="1"/>
</dbReference>
<organism evidence="9 10">
    <name type="scientific">Actinacidiphila yanglinensis</name>
    <dbReference type="NCBI Taxonomy" id="310779"/>
    <lineage>
        <taxon>Bacteria</taxon>
        <taxon>Bacillati</taxon>
        <taxon>Actinomycetota</taxon>
        <taxon>Actinomycetes</taxon>
        <taxon>Kitasatosporales</taxon>
        <taxon>Streptomycetaceae</taxon>
        <taxon>Actinacidiphila</taxon>
    </lineage>
</organism>
<dbReference type="PROSITE" id="PS50850">
    <property type="entry name" value="MFS"/>
    <property type="match status" value="1"/>
</dbReference>
<evidence type="ECO:0000313" key="9">
    <source>
        <dbReference type="EMBL" id="SEG84480.1"/>
    </source>
</evidence>
<feature type="transmembrane region" description="Helical" evidence="7">
    <location>
        <begin position="323"/>
        <end position="342"/>
    </location>
</feature>
<evidence type="ECO:0000259" key="8">
    <source>
        <dbReference type="PROSITE" id="PS50850"/>
    </source>
</evidence>
<dbReference type="InterPro" id="IPR036259">
    <property type="entry name" value="MFS_trans_sf"/>
</dbReference>
<keyword evidence="6 7" id="KW-0472">Membrane</keyword>
<evidence type="ECO:0000256" key="5">
    <source>
        <dbReference type="ARBA" id="ARBA00022989"/>
    </source>
</evidence>
<evidence type="ECO:0000256" key="4">
    <source>
        <dbReference type="ARBA" id="ARBA00022692"/>
    </source>
</evidence>
<name>A0A1H6DGX4_9ACTN</name>
<dbReference type="Proteomes" id="UP000236754">
    <property type="component" value="Unassembled WGS sequence"/>
</dbReference>
<evidence type="ECO:0000313" key="10">
    <source>
        <dbReference type="Proteomes" id="UP000236754"/>
    </source>
</evidence>
<feature type="transmembrane region" description="Helical" evidence="7">
    <location>
        <begin position="94"/>
        <end position="121"/>
    </location>
</feature>
<evidence type="ECO:0000256" key="1">
    <source>
        <dbReference type="ARBA" id="ARBA00004651"/>
    </source>
</evidence>
<keyword evidence="3" id="KW-1003">Cell membrane</keyword>
<keyword evidence="5 7" id="KW-1133">Transmembrane helix</keyword>
<accession>A0A1H6DGX4</accession>
<evidence type="ECO:0000256" key="3">
    <source>
        <dbReference type="ARBA" id="ARBA00022475"/>
    </source>
</evidence>
<feature type="transmembrane region" description="Helical" evidence="7">
    <location>
        <begin position="53"/>
        <end position="73"/>
    </location>
</feature>
<keyword evidence="10" id="KW-1185">Reference proteome</keyword>
<dbReference type="GO" id="GO:0022857">
    <property type="term" value="F:transmembrane transporter activity"/>
    <property type="evidence" value="ECO:0007669"/>
    <property type="project" value="InterPro"/>
</dbReference>
<feature type="transmembrane region" description="Helical" evidence="7">
    <location>
        <begin position="299"/>
        <end position="317"/>
    </location>
</feature>
<dbReference type="Pfam" id="PF05977">
    <property type="entry name" value="MFS_3"/>
    <property type="match status" value="1"/>
</dbReference>
<dbReference type="InterPro" id="IPR010290">
    <property type="entry name" value="TM_effector"/>
</dbReference>
<protein>
    <submittedName>
        <fullName evidence="9">Predicted arabinose efflux permease, MFS family</fullName>
    </submittedName>
</protein>
<dbReference type="OrthoDB" id="145388at2"/>
<feature type="domain" description="Major facilitator superfamily (MFS) profile" evidence="8">
    <location>
        <begin position="229"/>
        <end position="421"/>
    </location>
</feature>
<feature type="transmembrane region" description="Helical" evidence="7">
    <location>
        <begin position="235"/>
        <end position="258"/>
    </location>
</feature>
<comment type="subcellular location">
    <subcellularLocation>
        <location evidence="1">Cell membrane</location>
        <topology evidence="1">Multi-pass membrane protein</topology>
    </subcellularLocation>
</comment>
<reference evidence="9 10" key="1">
    <citation type="submission" date="2016-10" db="EMBL/GenBank/DDBJ databases">
        <authorList>
            <person name="de Groot N.N."/>
        </authorList>
    </citation>
    <scope>NUCLEOTIDE SEQUENCE [LARGE SCALE GENOMIC DNA]</scope>
    <source>
        <strain evidence="9 10">CGMCC 4.2023</strain>
    </source>
</reference>
<dbReference type="PANTHER" id="PTHR23513:SF6">
    <property type="entry name" value="MAJOR FACILITATOR SUPERFAMILY ASSOCIATED DOMAIN-CONTAINING PROTEIN"/>
    <property type="match status" value="1"/>
</dbReference>
<dbReference type="SUPFAM" id="SSF103473">
    <property type="entry name" value="MFS general substrate transporter"/>
    <property type="match status" value="1"/>
</dbReference>
<feature type="transmembrane region" description="Helical" evidence="7">
    <location>
        <begin position="23"/>
        <end position="47"/>
    </location>
</feature>
<keyword evidence="4 7" id="KW-0812">Transmembrane</keyword>
<dbReference type="GO" id="GO:0005886">
    <property type="term" value="C:plasma membrane"/>
    <property type="evidence" value="ECO:0007669"/>
    <property type="project" value="UniProtKB-SubCell"/>
</dbReference>
<evidence type="ECO:0000256" key="2">
    <source>
        <dbReference type="ARBA" id="ARBA00022448"/>
    </source>
</evidence>
<feature type="transmembrane region" description="Helical" evidence="7">
    <location>
        <begin position="264"/>
        <end position="287"/>
    </location>
</feature>
<sequence length="421" mass="43321">MSRAPANPVPHDEQDRSGDFGKLLGSATVSITGDGMFLSSVALLAAHYTRDPAAISVVTAAGAVPIVVLGLPAGALVDRWDHRRTMAAVDAARFLVVVLMALLIATGHGSIGLIVAVAFLIAAGEAFYGTAAQSILPHLVSRSSPRLRRANSRLTATRILCKDFVGRPVGGALYAVAGWIPVLLNALSYATGSLLVAGIRQERHRPATGAPGPRSLRAEIGEGARWLWDHRVLRTLALLVAVDNLVFSAWIGLLVLLAQDRFHVSGVGFGVLSGCIGAGALCGSLLASRLGTRFGAARVMTAVMLLEGVATLLLGVVRQAVVAALLLAVVGCAAVTWNILTVSARQNIVPEHLAGRVNGAYRLLAGAAAPVGALIGGAVASFTGIPQVLLGGGVITVLLALVGMRVVDDAALRRTSDAGED</sequence>
<proteinExistence type="predicted"/>
<dbReference type="RefSeq" id="WP_146088360.1">
    <property type="nucleotide sequence ID" value="NZ_FNVU01000015.1"/>
</dbReference>
<evidence type="ECO:0000256" key="6">
    <source>
        <dbReference type="ARBA" id="ARBA00023136"/>
    </source>
</evidence>